<comment type="caution">
    <text evidence="1">The sequence shown here is derived from an EMBL/GenBank/DDBJ whole genome shotgun (WGS) entry which is preliminary data.</text>
</comment>
<evidence type="ECO:0000313" key="2">
    <source>
        <dbReference type="Proteomes" id="UP000029964"/>
    </source>
</evidence>
<dbReference type="Proteomes" id="UP000029964">
    <property type="component" value="Unassembled WGS sequence"/>
</dbReference>
<name>A0A086SU42_HAPC1</name>
<gene>
    <name evidence="1" type="ORF">ACRE_086770</name>
</gene>
<protein>
    <submittedName>
        <fullName evidence="1">Uncharacterized protein</fullName>
    </submittedName>
</protein>
<proteinExistence type="predicted"/>
<dbReference type="OrthoDB" id="5426165at2759"/>
<evidence type="ECO:0000313" key="1">
    <source>
        <dbReference type="EMBL" id="KFH40624.1"/>
    </source>
</evidence>
<reference evidence="2" key="1">
    <citation type="journal article" date="2014" name="Genome Announc.">
        <title>Genome sequence and annotation of Acremonium chrysogenum, producer of the beta-lactam antibiotic cephalosporin C.</title>
        <authorList>
            <person name="Terfehr D."/>
            <person name="Dahlmann T.A."/>
            <person name="Specht T."/>
            <person name="Zadra I."/>
            <person name="Kuernsteiner H."/>
            <person name="Kueck U."/>
        </authorList>
    </citation>
    <scope>NUCLEOTIDE SEQUENCE [LARGE SCALE GENOMIC DNA]</scope>
    <source>
        <strain evidence="2">ATCC 11550 / CBS 779.69 / DSM 880 / IAM 14645 / JCM 23072 / IMI 49137</strain>
    </source>
</reference>
<accession>A0A086SU42</accession>
<dbReference type="AlphaFoldDB" id="A0A086SU42"/>
<dbReference type="HOGENOM" id="CLU_2885231_0_0_1"/>
<sequence length="63" mass="6796">MAHPVRLSAPALYGAARVHANRNIRRPYQDFEILPAGALGPRQELQVGLRCVDSDEGGEAGQV</sequence>
<dbReference type="EMBL" id="JPKY01000181">
    <property type="protein sequence ID" value="KFH40624.1"/>
    <property type="molecule type" value="Genomic_DNA"/>
</dbReference>
<keyword evidence="2" id="KW-1185">Reference proteome</keyword>
<organism evidence="1 2">
    <name type="scientific">Hapsidospora chrysogenum (strain ATCC 11550 / CBS 779.69 / DSM 880 / IAM 14645 / JCM 23072 / IMI 49137)</name>
    <name type="common">Acremonium chrysogenum</name>
    <dbReference type="NCBI Taxonomy" id="857340"/>
    <lineage>
        <taxon>Eukaryota</taxon>
        <taxon>Fungi</taxon>
        <taxon>Dikarya</taxon>
        <taxon>Ascomycota</taxon>
        <taxon>Pezizomycotina</taxon>
        <taxon>Sordariomycetes</taxon>
        <taxon>Hypocreomycetidae</taxon>
        <taxon>Hypocreales</taxon>
        <taxon>Bionectriaceae</taxon>
        <taxon>Hapsidospora</taxon>
    </lineage>
</organism>